<evidence type="ECO:0000313" key="1">
    <source>
        <dbReference type="EMBL" id="MFF5290432.1"/>
    </source>
</evidence>
<protein>
    <submittedName>
        <fullName evidence="1">Twin-arginine translocation signal domain-containing protein</fullName>
    </submittedName>
</protein>
<sequence>MTQLDRRQFLKGSAAVGVVGFTQAAPGETVTRTLSGSIAYGAPDWVYIPLEIPSGVNRASTGR</sequence>
<organism evidence="1 2">
    <name type="scientific">Paractinoplanes globisporus</name>
    <dbReference type="NCBI Taxonomy" id="113565"/>
    <lineage>
        <taxon>Bacteria</taxon>
        <taxon>Bacillati</taxon>
        <taxon>Actinomycetota</taxon>
        <taxon>Actinomycetes</taxon>
        <taxon>Micromonosporales</taxon>
        <taxon>Micromonosporaceae</taxon>
        <taxon>Paractinoplanes</taxon>
    </lineage>
</organism>
<dbReference type="RefSeq" id="WP_020510575.1">
    <property type="nucleotide sequence ID" value="NZ_JBIAZU010000002.1"/>
</dbReference>
<reference evidence="1 2" key="1">
    <citation type="submission" date="2024-10" db="EMBL/GenBank/DDBJ databases">
        <title>The Natural Products Discovery Center: Release of the First 8490 Sequenced Strains for Exploring Actinobacteria Biosynthetic Diversity.</title>
        <authorList>
            <person name="Kalkreuter E."/>
            <person name="Kautsar S.A."/>
            <person name="Yang D."/>
            <person name="Bader C.D."/>
            <person name="Teijaro C.N."/>
            <person name="Fluegel L."/>
            <person name="Davis C.M."/>
            <person name="Simpson J.R."/>
            <person name="Lauterbach L."/>
            <person name="Steele A.D."/>
            <person name="Gui C."/>
            <person name="Meng S."/>
            <person name="Li G."/>
            <person name="Viehrig K."/>
            <person name="Ye F."/>
            <person name="Su P."/>
            <person name="Kiefer A.F."/>
            <person name="Nichols A."/>
            <person name="Cepeda A.J."/>
            <person name="Yan W."/>
            <person name="Fan B."/>
            <person name="Jiang Y."/>
            <person name="Adhikari A."/>
            <person name="Zheng C.-J."/>
            <person name="Schuster L."/>
            <person name="Cowan T.M."/>
            <person name="Smanski M.J."/>
            <person name="Chevrette M.G."/>
            <person name="De Carvalho L.P.S."/>
            <person name="Shen B."/>
        </authorList>
    </citation>
    <scope>NUCLEOTIDE SEQUENCE [LARGE SCALE GENOMIC DNA]</scope>
    <source>
        <strain evidence="1 2">NPDC000087</strain>
    </source>
</reference>
<comment type="caution">
    <text evidence="1">The sequence shown here is derived from an EMBL/GenBank/DDBJ whole genome shotgun (WGS) entry which is preliminary data.</text>
</comment>
<dbReference type="PROSITE" id="PS51318">
    <property type="entry name" value="TAT"/>
    <property type="match status" value="1"/>
</dbReference>
<dbReference type="EMBL" id="JBIAZU010000002">
    <property type="protein sequence ID" value="MFF5290432.1"/>
    <property type="molecule type" value="Genomic_DNA"/>
</dbReference>
<evidence type="ECO:0000313" key="2">
    <source>
        <dbReference type="Proteomes" id="UP001602245"/>
    </source>
</evidence>
<dbReference type="InterPro" id="IPR019546">
    <property type="entry name" value="TAT_signal_bac_arc"/>
</dbReference>
<name>A0ABW6WEJ0_9ACTN</name>
<dbReference type="InterPro" id="IPR006311">
    <property type="entry name" value="TAT_signal"/>
</dbReference>
<dbReference type="NCBIfam" id="TIGR01409">
    <property type="entry name" value="TAT_signal_seq"/>
    <property type="match status" value="1"/>
</dbReference>
<accession>A0ABW6WEJ0</accession>
<proteinExistence type="predicted"/>
<dbReference type="Proteomes" id="UP001602245">
    <property type="component" value="Unassembled WGS sequence"/>
</dbReference>
<dbReference type="Pfam" id="PF10518">
    <property type="entry name" value="TAT_signal"/>
    <property type="match status" value="1"/>
</dbReference>
<keyword evidence="2" id="KW-1185">Reference proteome</keyword>
<gene>
    <name evidence="1" type="ORF">ACFY35_13395</name>
</gene>